<reference evidence="1 2" key="1">
    <citation type="submission" date="2015-09" db="EMBL/GenBank/DDBJ databases">
        <title>Trachymyrmex cornetzi WGS genome.</title>
        <authorList>
            <person name="Nygaard S."/>
            <person name="Hu H."/>
            <person name="Boomsma J."/>
            <person name="Zhang G."/>
        </authorList>
    </citation>
    <scope>NUCLEOTIDE SEQUENCE [LARGE SCALE GENOMIC DNA]</scope>
    <source>
        <strain evidence="1">Tcor2-1</strain>
        <tissue evidence="1">Whole body</tissue>
    </source>
</reference>
<organism evidence="1 2">
    <name type="scientific">Trachymyrmex cornetzi</name>
    <dbReference type="NCBI Taxonomy" id="471704"/>
    <lineage>
        <taxon>Eukaryota</taxon>
        <taxon>Metazoa</taxon>
        <taxon>Ecdysozoa</taxon>
        <taxon>Arthropoda</taxon>
        <taxon>Hexapoda</taxon>
        <taxon>Insecta</taxon>
        <taxon>Pterygota</taxon>
        <taxon>Neoptera</taxon>
        <taxon>Endopterygota</taxon>
        <taxon>Hymenoptera</taxon>
        <taxon>Apocrita</taxon>
        <taxon>Aculeata</taxon>
        <taxon>Formicoidea</taxon>
        <taxon>Formicidae</taxon>
        <taxon>Myrmicinae</taxon>
        <taxon>Trachymyrmex</taxon>
    </lineage>
</organism>
<protein>
    <submittedName>
        <fullName evidence="1">Uncharacterized protein</fullName>
    </submittedName>
</protein>
<evidence type="ECO:0000313" key="1">
    <source>
        <dbReference type="EMBL" id="KYN18139.1"/>
    </source>
</evidence>
<proteinExistence type="predicted"/>
<dbReference type="AlphaFoldDB" id="A0A151J576"/>
<evidence type="ECO:0000313" key="2">
    <source>
        <dbReference type="Proteomes" id="UP000078492"/>
    </source>
</evidence>
<keyword evidence="2" id="KW-1185">Reference proteome</keyword>
<dbReference type="EMBL" id="KQ980037">
    <property type="protein sequence ID" value="KYN18139.1"/>
    <property type="molecule type" value="Genomic_DNA"/>
</dbReference>
<dbReference type="Proteomes" id="UP000078492">
    <property type="component" value="Unassembled WGS sequence"/>
</dbReference>
<gene>
    <name evidence="1" type="ORF">ALC57_09555</name>
</gene>
<sequence length="147" mass="16877">YFSRVFQNPPRLDVIKVYHRARHYTALERGVDLSSDERLLVATRVPSTTRVATTNVHEPSLQLRFCTRESRDPRYHGLSMSNGEARTLGTIKFFEPLDALVASLQPREALHQSSDLAALLQQFAFYSLVVFHVFFQSLNHNTVQIVF</sequence>
<name>A0A151J576_9HYME</name>
<accession>A0A151J576</accession>
<feature type="non-terminal residue" evidence="1">
    <location>
        <position position="1"/>
    </location>
</feature>